<sequence>MRILWFSQSALSYTLGQAAYALGATPRLTTFLPPVQTFGVIGELFVAPKFPNLNCLSRQVPMCSCCRVQMDPPQKERFYSS</sequence>
<dbReference type="Proteomes" id="UP000284706">
    <property type="component" value="Unassembled WGS sequence"/>
</dbReference>
<organism evidence="1 2">
    <name type="scientific">Gymnopilus dilepis</name>
    <dbReference type="NCBI Taxonomy" id="231916"/>
    <lineage>
        <taxon>Eukaryota</taxon>
        <taxon>Fungi</taxon>
        <taxon>Dikarya</taxon>
        <taxon>Basidiomycota</taxon>
        <taxon>Agaricomycotina</taxon>
        <taxon>Agaricomycetes</taxon>
        <taxon>Agaricomycetidae</taxon>
        <taxon>Agaricales</taxon>
        <taxon>Agaricineae</taxon>
        <taxon>Hymenogastraceae</taxon>
        <taxon>Gymnopilus</taxon>
    </lineage>
</organism>
<gene>
    <name evidence="1" type="ORF">CVT26_015763</name>
</gene>
<comment type="caution">
    <text evidence="1">The sequence shown here is derived from an EMBL/GenBank/DDBJ whole genome shotgun (WGS) entry which is preliminary data.</text>
</comment>
<reference evidence="1 2" key="1">
    <citation type="journal article" date="2018" name="Evol. Lett.">
        <title>Horizontal gene cluster transfer increased hallucinogenic mushroom diversity.</title>
        <authorList>
            <person name="Reynolds H.T."/>
            <person name="Vijayakumar V."/>
            <person name="Gluck-Thaler E."/>
            <person name="Korotkin H.B."/>
            <person name="Matheny P.B."/>
            <person name="Slot J.C."/>
        </authorList>
    </citation>
    <scope>NUCLEOTIDE SEQUENCE [LARGE SCALE GENOMIC DNA]</scope>
    <source>
        <strain evidence="1 2">SRW20</strain>
    </source>
</reference>
<dbReference type="InParanoid" id="A0A409VFN8"/>
<dbReference type="AlphaFoldDB" id="A0A409VFN8"/>
<keyword evidence="2" id="KW-1185">Reference proteome</keyword>
<name>A0A409VFN8_9AGAR</name>
<protein>
    <submittedName>
        <fullName evidence="1">Uncharacterized protein</fullName>
    </submittedName>
</protein>
<evidence type="ECO:0000313" key="2">
    <source>
        <dbReference type="Proteomes" id="UP000284706"/>
    </source>
</evidence>
<evidence type="ECO:0000313" key="1">
    <source>
        <dbReference type="EMBL" id="PPQ65067.1"/>
    </source>
</evidence>
<proteinExistence type="predicted"/>
<accession>A0A409VFN8</accession>
<dbReference type="EMBL" id="NHYE01005658">
    <property type="protein sequence ID" value="PPQ65067.1"/>
    <property type="molecule type" value="Genomic_DNA"/>
</dbReference>